<dbReference type="Proteomes" id="UP000234681">
    <property type="component" value="Chromosome 8"/>
</dbReference>
<gene>
    <name evidence="1" type="ORF">rCG_31772</name>
</gene>
<reference evidence="1 2" key="1">
    <citation type="submission" date="2005-09" db="EMBL/GenBank/DDBJ databases">
        <authorList>
            <person name="Mural R.J."/>
            <person name="Li P.W."/>
            <person name="Adams M.D."/>
            <person name="Amanatides P.G."/>
            <person name="Baden-Tillson H."/>
            <person name="Barnstead M."/>
            <person name="Chin S.H."/>
            <person name="Dew I."/>
            <person name="Evans C.A."/>
            <person name="Ferriera S."/>
            <person name="Flanigan M."/>
            <person name="Fosler C."/>
            <person name="Glodek A."/>
            <person name="Gu Z."/>
            <person name="Holt R.A."/>
            <person name="Jennings D."/>
            <person name="Kraft C.L."/>
            <person name="Lu F."/>
            <person name="Nguyen T."/>
            <person name="Nusskern D.R."/>
            <person name="Pfannkoch C.M."/>
            <person name="Sitter C."/>
            <person name="Sutton G.G."/>
            <person name="Venter J.C."/>
            <person name="Wang Z."/>
            <person name="Woodage T."/>
            <person name="Zheng X.H."/>
            <person name="Zhong F."/>
        </authorList>
    </citation>
    <scope>NUCLEOTIDE SEQUENCE [LARGE SCALE GENOMIC DNA]</scope>
    <source>
        <strain>BN</strain>
        <strain evidence="2">Sprague-Dawley</strain>
    </source>
</reference>
<organism evidence="1 2">
    <name type="scientific">Rattus norvegicus</name>
    <name type="common">Rat</name>
    <dbReference type="NCBI Taxonomy" id="10116"/>
    <lineage>
        <taxon>Eukaryota</taxon>
        <taxon>Metazoa</taxon>
        <taxon>Chordata</taxon>
        <taxon>Craniata</taxon>
        <taxon>Vertebrata</taxon>
        <taxon>Euteleostomi</taxon>
        <taxon>Mammalia</taxon>
        <taxon>Eutheria</taxon>
        <taxon>Euarchontoglires</taxon>
        <taxon>Glires</taxon>
        <taxon>Rodentia</taxon>
        <taxon>Myomorpha</taxon>
        <taxon>Muroidea</taxon>
        <taxon>Muridae</taxon>
        <taxon>Murinae</taxon>
        <taxon>Rattus</taxon>
    </lineage>
</organism>
<sequence>MADVEGRPQLKQHGSGRVVKALATAQFSTPPKLLPSHKIFFEL</sequence>
<protein>
    <submittedName>
        <fullName evidence="1">RCG31772</fullName>
    </submittedName>
</protein>
<dbReference type="AlphaFoldDB" id="A6JNE1"/>
<accession>A6JNE1</accession>
<evidence type="ECO:0000313" key="2">
    <source>
        <dbReference type="Proteomes" id="UP000234681"/>
    </source>
</evidence>
<dbReference type="EMBL" id="CH473993">
    <property type="protein sequence ID" value="EDL78425.1"/>
    <property type="molecule type" value="Genomic_DNA"/>
</dbReference>
<proteinExistence type="predicted"/>
<evidence type="ECO:0000313" key="1">
    <source>
        <dbReference type="EMBL" id="EDL78425.1"/>
    </source>
</evidence>
<name>A6JNE1_RAT</name>